<dbReference type="RefSeq" id="WP_137734056.1">
    <property type="nucleotide sequence ID" value="NZ_BJCL01000009.1"/>
</dbReference>
<dbReference type="OrthoDB" id="1551235at2"/>
<gene>
    <name evidence="1" type="ORF">AQPW35_34010</name>
</gene>
<sequence>MAAKNKVPTSDSERWQQLHEQMGFLARSCRDFDEGHVSEAKRMANEVVKLVLEKGRNYKSLLHQVGLMPGLQFISSCPPLEPKTIFIGPRLVYWEHSPSGSVSFHANLDSVPMNRFLSFDDWWAEPVIPKSDGQLMNRMGLVTSLRNELGGAHVDAEISEDIAEMQREGPFRVFSGARASMSRVPDVELHTMRQIAHEVLRSIELGVRGQQAGSGQ</sequence>
<accession>A0A480ATY2</accession>
<proteinExistence type="predicted"/>
<evidence type="ECO:0000313" key="2">
    <source>
        <dbReference type="Proteomes" id="UP000301751"/>
    </source>
</evidence>
<comment type="caution">
    <text evidence="1">The sequence shown here is derived from an EMBL/GenBank/DDBJ whole genome shotgun (WGS) entry which is preliminary data.</text>
</comment>
<name>A0A480ATY2_9BURK</name>
<evidence type="ECO:0000313" key="1">
    <source>
        <dbReference type="EMBL" id="GCL64320.1"/>
    </source>
</evidence>
<dbReference type="EMBL" id="BJCL01000009">
    <property type="protein sequence ID" value="GCL64320.1"/>
    <property type="molecule type" value="Genomic_DNA"/>
</dbReference>
<organism evidence="1 2">
    <name type="scientific">Pseudaquabacterium pictum</name>
    <dbReference type="NCBI Taxonomy" id="2315236"/>
    <lineage>
        <taxon>Bacteria</taxon>
        <taxon>Pseudomonadati</taxon>
        <taxon>Pseudomonadota</taxon>
        <taxon>Betaproteobacteria</taxon>
        <taxon>Burkholderiales</taxon>
        <taxon>Sphaerotilaceae</taxon>
        <taxon>Pseudaquabacterium</taxon>
    </lineage>
</organism>
<keyword evidence="2" id="KW-1185">Reference proteome</keyword>
<dbReference type="Proteomes" id="UP000301751">
    <property type="component" value="Unassembled WGS sequence"/>
</dbReference>
<dbReference type="AlphaFoldDB" id="A0A480ATY2"/>
<protein>
    <submittedName>
        <fullName evidence="1">Uncharacterized protein</fullName>
    </submittedName>
</protein>
<reference evidence="2" key="1">
    <citation type="submission" date="2019-03" db="EMBL/GenBank/DDBJ databases">
        <title>Aquabacterium pictum sp.nov., the first bacteriochlorophyll a-containing freshwater bacterium in the genus Aquabacterium of the class Betaproteobacteria.</title>
        <authorList>
            <person name="Hirose S."/>
            <person name="Tank M."/>
            <person name="Hara E."/>
            <person name="Tamaki H."/>
            <person name="Takaichi S."/>
            <person name="Haruta S."/>
            <person name="Hanada S."/>
        </authorList>
    </citation>
    <scope>NUCLEOTIDE SEQUENCE [LARGE SCALE GENOMIC DNA]</scope>
    <source>
        <strain evidence="2">W35</strain>
    </source>
</reference>